<feature type="domain" description="B box-type" evidence="7">
    <location>
        <begin position="145"/>
        <end position="185"/>
    </location>
</feature>
<dbReference type="InterPro" id="IPR043136">
    <property type="entry name" value="B30.2/SPRY_sf"/>
</dbReference>
<dbReference type="SMART" id="SM00184">
    <property type="entry name" value="RING"/>
    <property type="match status" value="1"/>
</dbReference>
<feature type="coiled-coil region" evidence="5">
    <location>
        <begin position="200"/>
        <end position="295"/>
    </location>
</feature>
<dbReference type="InterPro" id="IPR013083">
    <property type="entry name" value="Znf_RING/FYVE/PHD"/>
</dbReference>
<organism evidence="8 9">
    <name type="scientific">Polypterus senegalus</name>
    <name type="common">Senegal bichir</name>
    <dbReference type="NCBI Taxonomy" id="55291"/>
    <lineage>
        <taxon>Eukaryota</taxon>
        <taxon>Metazoa</taxon>
        <taxon>Chordata</taxon>
        <taxon>Craniata</taxon>
        <taxon>Vertebrata</taxon>
        <taxon>Euteleostomi</taxon>
        <taxon>Actinopterygii</taxon>
        <taxon>Polypteriformes</taxon>
        <taxon>Polypteridae</taxon>
        <taxon>Polypterus</taxon>
    </lineage>
</organism>
<dbReference type="InterPro" id="IPR000315">
    <property type="entry name" value="Znf_B-box"/>
</dbReference>
<sequence>MAEAQLFVSQDEFTCSVCLDTLTDPVAIPCGQSFCLKCLMDCWDQSQLFSCPKCRENFTTRFTLRRNSLLNEILKKFKKTGLSSPPSQNYAGPGDVECDFCTGKKLRAVKSCLTCPASYCQNHLQPHFEIAAWKDHKLVNPDRNLKEKLCEKHQKSLEIFCETDDACICMMCGVTEHNSHKMVKLEMEREEKEKQLGATLSDIMRKLEEREKTLKEMRRMMEELKISVERDMEENDNSFTALIQCTEEVNRKLTERIREQEKREMEKAEGVMEQLEKEIEELKRREAELKELSETKDHLHFLQSFSSHCVLPADGDSLSFTVTTGFTAEEQRKELSDLTKSLENISQWVIMTRTPSGKCECLVTLSLLMNYAGPGDVECDFCTGKKLRAVKSCLTCPASYCQNHLQPHYEVAAWKDHKLVNPDRNLKEKLCEKHQKSLEIFCETDDTCICMMCGVNEHNGHEMVKLETGREKKEKQTLSDIKRRLEEREKTLKEMRRVMEEIKISVERDMEENEKSFTALIRCTEEVNRKLTERIREQEKRQMEKAEGVMEQLEKEIEELKRREAELKELSETKDHLHFLQTFSSRCVLPADGDSLSFTAEDLRKELSGLIKTLENISRWVIMTWTPSDFCPLTLDINTANRQLHLSEGNKKVTWEGTWTRYPDHPDRFECCYQVLCREALTGTRCYWEVEGSGRFMRIGVAYKGLGRKGWGRECGLGNNDKSWAPQAFGCPLVVTTGPYRFELLSCVPVVPKATRAVAPMWSGGSVSPPLVLVGILAWYHPKPLTTVAKMS</sequence>
<dbReference type="InterPro" id="IPR013320">
    <property type="entry name" value="ConA-like_dom_sf"/>
</dbReference>
<evidence type="ECO:0000256" key="4">
    <source>
        <dbReference type="PROSITE-ProRule" id="PRU00024"/>
    </source>
</evidence>
<dbReference type="CDD" id="cd19769">
    <property type="entry name" value="Bbox2_TRIM16-like"/>
    <property type="match status" value="2"/>
</dbReference>
<keyword evidence="2 4" id="KW-0863">Zinc-finger</keyword>
<dbReference type="SUPFAM" id="SSF49899">
    <property type="entry name" value="Concanavalin A-like lectins/glucanases"/>
    <property type="match status" value="1"/>
</dbReference>
<dbReference type="PROSITE" id="PS50119">
    <property type="entry name" value="ZF_BBOX"/>
    <property type="match status" value="2"/>
</dbReference>
<keyword evidence="8" id="KW-0436">Ligase</keyword>
<evidence type="ECO:0000313" key="8">
    <source>
        <dbReference type="EMBL" id="KAG2465526.1"/>
    </source>
</evidence>
<dbReference type="AlphaFoldDB" id="A0A8X8BT85"/>
<dbReference type="PANTHER" id="PTHR25465">
    <property type="entry name" value="B-BOX DOMAIN CONTAINING"/>
    <property type="match status" value="1"/>
</dbReference>
<dbReference type="SUPFAM" id="SSF57850">
    <property type="entry name" value="RING/U-box"/>
    <property type="match status" value="1"/>
</dbReference>
<dbReference type="InterPro" id="IPR001841">
    <property type="entry name" value="Znf_RING"/>
</dbReference>
<keyword evidence="3" id="KW-0862">Zinc</keyword>
<accession>A0A8X8BT85</accession>
<feature type="non-terminal residue" evidence="8">
    <location>
        <position position="1"/>
    </location>
</feature>
<evidence type="ECO:0000256" key="3">
    <source>
        <dbReference type="ARBA" id="ARBA00022833"/>
    </source>
</evidence>
<evidence type="ECO:0000256" key="5">
    <source>
        <dbReference type="SAM" id="Coils"/>
    </source>
</evidence>
<feature type="coiled-coil region" evidence="5">
    <location>
        <begin position="475"/>
        <end position="573"/>
    </location>
</feature>
<dbReference type="InterPro" id="IPR058030">
    <property type="entry name" value="TRIM8/14/16/25/29/45/65_CC"/>
</dbReference>
<reference evidence="8 9" key="1">
    <citation type="journal article" date="2021" name="Cell">
        <title>Tracing the genetic footprints of vertebrate landing in non-teleost ray-finned fishes.</title>
        <authorList>
            <person name="Bi X."/>
            <person name="Wang K."/>
            <person name="Yang L."/>
            <person name="Pan H."/>
            <person name="Jiang H."/>
            <person name="Wei Q."/>
            <person name="Fang M."/>
            <person name="Yu H."/>
            <person name="Zhu C."/>
            <person name="Cai Y."/>
            <person name="He Y."/>
            <person name="Gan X."/>
            <person name="Zeng H."/>
            <person name="Yu D."/>
            <person name="Zhu Y."/>
            <person name="Jiang H."/>
            <person name="Qiu Q."/>
            <person name="Yang H."/>
            <person name="Zhang Y.E."/>
            <person name="Wang W."/>
            <person name="Zhu M."/>
            <person name="He S."/>
            <person name="Zhang G."/>
        </authorList>
    </citation>
    <scope>NUCLEOTIDE SEQUENCE [LARGE SCALE GENOMIC DNA]</scope>
    <source>
        <strain evidence="8">Bchr_013</strain>
    </source>
</reference>
<protein>
    <submittedName>
        <fullName evidence="8">TRI25 ligase</fullName>
    </submittedName>
</protein>
<dbReference type="Pfam" id="PF13765">
    <property type="entry name" value="PRY"/>
    <property type="match status" value="1"/>
</dbReference>
<dbReference type="PANTHER" id="PTHR25465:SF5">
    <property type="entry name" value="E3 UBIQUITIN_ISG15 LIGASE TRIM25-RELATED"/>
    <property type="match status" value="1"/>
</dbReference>
<feature type="domain" description="RING-type" evidence="6">
    <location>
        <begin position="15"/>
        <end position="55"/>
    </location>
</feature>
<keyword evidence="5" id="KW-0175">Coiled coil</keyword>
<comment type="caution">
    <text evidence="8">The sequence shown here is derived from an EMBL/GenBank/DDBJ whole genome shotgun (WGS) entry which is preliminary data.</text>
</comment>
<dbReference type="Pfam" id="PF25600">
    <property type="entry name" value="TRIM_CC"/>
    <property type="match status" value="2"/>
</dbReference>
<dbReference type="SMART" id="SM00589">
    <property type="entry name" value="PRY"/>
    <property type="match status" value="1"/>
</dbReference>
<keyword evidence="9" id="KW-1185">Reference proteome</keyword>
<keyword evidence="1" id="KW-0479">Metal-binding</keyword>
<dbReference type="GO" id="GO:0008270">
    <property type="term" value="F:zinc ion binding"/>
    <property type="evidence" value="ECO:0007669"/>
    <property type="project" value="UniProtKB-KW"/>
</dbReference>
<dbReference type="Gene3D" id="4.10.830.40">
    <property type="match status" value="2"/>
</dbReference>
<dbReference type="Proteomes" id="UP000886611">
    <property type="component" value="Unassembled WGS sequence"/>
</dbReference>
<proteinExistence type="predicted"/>
<feature type="non-terminal residue" evidence="8">
    <location>
        <position position="792"/>
    </location>
</feature>
<dbReference type="Pfam" id="PF00643">
    <property type="entry name" value="zf-B_box"/>
    <property type="match status" value="2"/>
</dbReference>
<evidence type="ECO:0000256" key="2">
    <source>
        <dbReference type="ARBA" id="ARBA00022771"/>
    </source>
</evidence>
<dbReference type="Gene3D" id="3.30.160.60">
    <property type="entry name" value="Classic Zinc Finger"/>
    <property type="match status" value="2"/>
</dbReference>
<feature type="domain" description="B box-type" evidence="7">
    <location>
        <begin position="426"/>
        <end position="466"/>
    </location>
</feature>
<evidence type="ECO:0000259" key="7">
    <source>
        <dbReference type="PROSITE" id="PS50119"/>
    </source>
</evidence>
<dbReference type="Pfam" id="PF15227">
    <property type="entry name" value="zf-C3HC4_4"/>
    <property type="match status" value="1"/>
</dbReference>
<evidence type="ECO:0000259" key="6">
    <source>
        <dbReference type="PROSITE" id="PS50089"/>
    </source>
</evidence>
<dbReference type="InterPro" id="IPR006574">
    <property type="entry name" value="PRY"/>
</dbReference>
<dbReference type="SUPFAM" id="SSF57845">
    <property type="entry name" value="B-box zinc-binding domain"/>
    <property type="match status" value="2"/>
</dbReference>
<evidence type="ECO:0000313" key="9">
    <source>
        <dbReference type="Proteomes" id="UP000886611"/>
    </source>
</evidence>
<dbReference type="Gene3D" id="2.60.120.920">
    <property type="match status" value="1"/>
</dbReference>
<dbReference type="PROSITE" id="PS50089">
    <property type="entry name" value="ZF_RING_2"/>
    <property type="match status" value="1"/>
</dbReference>
<evidence type="ECO:0000256" key="1">
    <source>
        <dbReference type="ARBA" id="ARBA00022723"/>
    </source>
</evidence>
<gene>
    <name evidence="8" type="primary">Trim25_37</name>
    <name evidence="8" type="ORF">GTO96_0017485</name>
</gene>
<dbReference type="InterPro" id="IPR051051">
    <property type="entry name" value="E3_ubiq-ligase_TRIM/RNF"/>
</dbReference>
<dbReference type="SMART" id="SM00336">
    <property type="entry name" value="BBOX"/>
    <property type="match status" value="2"/>
</dbReference>
<dbReference type="EMBL" id="JAATIS010001721">
    <property type="protein sequence ID" value="KAG2465526.1"/>
    <property type="molecule type" value="Genomic_DNA"/>
</dbReference>
<name>A0A8X8BT85_POLSE</name>
<dbReference type="GO" id="GO:0016874">
    <property type="term" value="F:ligase activity"/>
    <property type="evidence" value="ECO:0007669"/>
    <property type="project" value="UniProtKB-KW"/>
</dbReference>
<dbReference type="Gene3D" id="3.30.40.10">
    <property type="entry name" value="Zinc/RING finger domain, C3HC4 (zinc finger)"/>
    <property type="match status" value="1"/>
</dbReference>